<gene>
    <name evidence="1" type="ORF">O6H91_01G036000</name>
</gene>
<proteinExistence type="predicted"/>
<evidence type="ECO:0000313" key="1">
    <source>
        <dbReference type="EMBL" id="KAJ7568519.1"/>
    </source>
</evidence>
<comment type="caution">
    <text evidence="1">The sequence shown here is derived from an EMBL/GenBank/DDBJ whole genome shotgun (WGS) entry which is preliminary data.</text>
</comment>
<dbReference type="Proteomes" id="UP001162992">
    <property type="component" value="Chromosome 1"/>
</dbReference>
<reference evidence="2" key="1">
    <citation type="journal article" date="2024" name="Proc. Natl. Acad. Sci. U.S.A.">
        <title>Extraordinary preservation of gene collinearity over three hundred million years revealed in homosporous lycophytes.</title>
        <authorList>
            <person name="Li C."/>
            <person name="Wickell D."/>
            <person name="Kuo L.Y."/>
            <person name="Chen X."/>
            <person name="Nie B."/>
            <person name="Liao X."/>
            <person name="Peng D."/>
            <person name="Ji J."/>
            <person name="Jenkins J."/>
            <person name="Williams M."/>
            <person name="Shu S."/>
            <person name="Plott C."/>
            <person name="Barry K."/>
            <person name="Rajasekar S."/>
            <person name="Grimwood J."/>
            <person name="Han X."/>
            <person name="Sun S."/>
            <person name="Hou Z."/>
            <person name="He W."/>
            <person name="Dai G."/>
            <person name="Sun C."/>
            <person name="Schmutz J."/>
            <person name="Leebens-Mack J.H."/>
            <person name="Li F.W."/>
            <person name="Wang L."/>
        </authorList>
    </citation>
    <scope>NUCLEOTIDE SEQUENCE [LARGE SCALE GENOMIC DNA]</scope>
    <source>
        <strain evidence="2">cv. PW_Plant_1</strain>
    </source>
</reference>
<dbReference type="EMBL" id="CM055092">
    <property type="protein sequence ID" value="KAJ7568519.1"/>
    <property type="molecule type" value="Genomic_DNA"/>
</dbReference>
<keyword evidence="2" id="KW-1185">Reference proteome</keyword>
<organism evidence="1 2">
    <name type="scientific">Diphasiastrum complanatum</name>
    <name type="common">Issler's clubmoss</name>
    <name type="synonym">Lycopodium complanatum</name>
    <dbReference type="NCBI Taxonomy" id="34168"/>
    <lineage>
        <taxon>Eukaryota</taxon>
        <taxon>Viridiplantae</taxon>
        <taxon>Streptophyta</taxon>
        <taxon>Embryophyta</taxon>
        <taxon>Tracheophyta</taxon>
        <taxon>Lycopodiopsida</taxon>
        <taxon>Lycopodiales</taxon>
        <taxon>Lycopodiaceae</taxon>
        <taxon>Lycopodioideae</taxon>
        <taxon>Diphasiastrum</taxon>
    </lineage>
</organism>
<accession>A0ACC2EPT1</accession>
<protein>
    <submittedName>
        <fullName evidence="1">Uncharacterized protein</fullName>
    </submittedName>
</protein>
<sequence>MTTESTAPVDWEAITSELDDIDDGWKQAKFDSLPHVVQILTSLDPEHGIEVLKEQRDVIEERVDDVVRGYHKGFNKAIHNYSQILRLFGESTSSLSGLKGNLADSKKLLGTRHKQLQQLWYRSVTLRHVISLLDQIDNVAKVPARIEGLMEKKYYYAAVQLHVQSISMLEREGIQGVGALQEVRSELSKLRGILFFKVVEDLHSHLYNQGYYSTDGHSVEDKDDDISNIEAIVPSSGSLQPVSRRTRTFKRIDPKASTLNSGAAVESIQHPGSIDGKQEEGNHIGDGIQGGTAVAFSQSQMNGKGSGADESGSKESNKSNRELPPWLAESIPNEFTEAMMKSELSVNVKYLQTMVECLALLGKVAAAGAILSQRLRKTVHDLITNEIKVRAAAVDASRPRVDQVSKAVGTGPLSLKFNSGHVQATPSSVKQANRASRKSNASDTSTNLNAVPQYMGPIGSAQTAAQELVEAILILLAKILENHIIVAEALESKPSVTSESTFTSSSEKFNNLQWNNDPDVARATGGYSLAFVLMVLQSECQQLICDILRATPDAASADAAVQSARLASKTPMNDNGNGALEEGLSFAFRFTDTVLASPGGDGLRPGRSRRNANASQEAYGTSTILPERGIYLTAAVYRPVLQFTDKVGSLLPTKYAQLGKDGLQSFIENFLKDQFLPILYVDYRTRVADALASPSAFRPKSHPGSLYESLVEKERPILQGPLAADQLANEVLAWAQTMPKYAGEFVELVQTILERTLERCRAAFTEAVLGSLSSSLIGRTDVENLMKQDASSSLIEVSFLSPLGQKAPLDMPLDAEFFEVEMEMNNFLLNLRPIKQEQLITDDHKIVLLAALSDSLDYLSESIRQLGQKTSASSVARRKKDYQQQSQHHRRTSSALTSGLHDLAEKYHGLSAECLRTLRVEMQLEALYHLQSMSGRNYVNDQDAEEPEDFIMAFTSQIARRDEEMAPYIPTSKRSYVFGGICGISATAFVKAVNDISIVNVFGVRQICRNCIALQQALAALSSGSGESVQQRLDRVRTYYELLNMPFEALIAFVTEHETLFSFSEYSSLLKVTVPGREVPLDAIQRIGKILAPIQ</sequence>
<evidence type="ECO:0000313" key="2">
    <source>
        <dbReference type="Proteomes" id="UP001162992"/>
    </source>
</evidence>
<name>A0ACC2EPT1_DIPCM</name>